<comment type="cofactor">
    <cofactor evidence="11">
        <name>thiamine diphosphate</name>
        <dbReference type="ChEBI" id="CHEBI:58937"/>
    </cofactor>
    <text evidence="11">Binds 1 thiamine pyrophosphate per subunit. During the reaction, the substrate forms a covalent intermediate with the cofactor.</text>
</comment>
<feature type="binding site" evidence="10">
    <location>
        <position position="525"/>
    </location>
    <ligand>
        <name>substrate</name>
    </ligand>
</feature>
<keyword evidence="5 12" id="KW-0460">Magnesium</keyword>
<dbReference type="GO" id="GO:0005829">
    <property type="term" value="C:cytosol"/>
    <property type="evidence" value="ECO:0007669"/>
    <property type="project" value="TreeGrafter"/>
</dbReference>
<feature type="binding site" evidence="10">
    <location>
        <position position="40"/>
    </location>
    <ligand>
        <name>substrate</name>
    </ligand>
</feature>
<keyword evidence="16" id="KW-1185">Reference proteome</keyword>
<dbReference type="Gene3D" id="3.40.50.920">
    <property type="match status" value="1"/>
</dbReference>
<feature type="binding site" evidence="11">
    <location>
        <position position="168"/>
    </location>
    <ligand>
        <name>thiamine diphosphate</name>
        <dbReference type="ChEBI" id="CHEBI:58937"/>
    </ligand>
</feature>
<evidence type="ECO:0000256" key="9">
    <source>
        <dbReference type="PIRSR" id="PIRSR605478-1"/>
    </source>
</evidence>
<comment type="cofactor">
    <cofactor evidence="12">
        <name>Mg(2+)</name>
        <dbReference type="ChEBI" id="CHEBI:18420"/>
    </cofactor>
    <text evidence="12">Binds 1 Mg(2+) ion per subunit. Can also utilize other divalent metal cations, such as Ca(2+), Mn(2+) and Co(2+).</text>
</comment>
<dbReference type="AlphaFoldDB" id="A0A3S2UTT5"/>
<feature type="binding site" evidence="10">
    <location>
        <position position="271"/>
    </location>
    <ligand>
        <name>substrate</name>
    </ligand>
</feature>
<evidence type="ECO:0000313" key="16">
    <source>
        <dbReference type="Proteomes" id="UP000282837"/>
    </source>
</evidence>
<feature type="site" description="Important for catalytic activity" evidence="13">
    <location>
        <position position="40"/>
    </location>
</feature>
<dbReference type="RefSeq" id="WP_127706752.1">
    <property type="nucleotide sequence ID" value="NZ_SACO01000003.1"/>
</dbReference>
<dbReference type="Proteomes" id="UP000282837">
    <property type="component" value="Unassembled WGS sequence"/>
</dbReference>
<dbReference type="InterPro" id="IPR033247">
    <property type="entry name" value="Transketolase_fam"/>
</dbReference>
<feature type="binding site" evidence="11">
    <location>
        <begin position="129"/>
        <end position="131"/>
    </location>
    <ligand>
        <name>thiamine diphosphate</name>
        <dbReference type="ChEBI" id="CHEBI:58937"/>
    </ligand>
</feature>
<sequence length="668" mass="71105">MHTYSEPSKLMSTSAPRLQSMANAIRVLSMDAVQAANSGHPGMPMGMADVATVLFSKFLKFDPAQPRWPDRDRFILSAGHGSMLIYSLLHLTGYEQPTIEDIKKFRQLHSVCAGHPENTELPGVECTTGPLGQGLAMSVGFALAERHLNGVFGDELVDHKTFVIAGDGCIMEGINHEAIGLAGHLKLGRLVVLWDDNRITIDGDTDLSTSEDVAARYAATGWHTVACDGHDFADIERAIAEAVADPRPSLVACRTIIGKGAPNKQGGHSVHGAPLGAAEIEAARAELGWTLPAFELPEEVVADWRAAGVPGAKAAAEWAQRLAAAPQGAEFSRRMAGQLPDLAEAEATFAAWLEGSQKVATRKASELALSVLTPVVPEMVGGSADLTGSNLTKTKATTDLSADDYSGRYVSYGIREFGMAAAMNGMALHGGILPYGGTFLVFSDYCRNAIRMSALQKAKVVYVLTHDSIGLGEDGPTHQPIEHVMSMRMIPNLEVFRPADVIETAECWMLALQNEGTPSVLALTRQNLPQLRKSGPNLSAKGAYRLIAAEAPRKVVLVATGSEVEIAAAVRDKLEAAGVGADVVSMPSMSRFYAQDAEYVADVLPANVLRVSIEAGTTFGWERVTGLEGLRFGIDSFGASAPADQLYDYFGLTAEKIAPQVLAAVTNN</sequence>
<feature type="binding site" evidence="10">
    <location>
        <position position="389"/>
    </location>
    <ligand>
        <name>substrate</name>
    </ligand>
</feature>
<dbReference type="EMBL" id="SACO01000003">
    <property type="protein sequence ID" value="RVU06146.1"/>
    <property type="molecule type" value="Genomic_DNA"/>
</dbReference>
<dbReference type="InterPro" id="IPR005474">
    <property type="entry name" value="Transketolase_N"/>
</dbReference>
<dbReference type="EC" id="2.2.1.1" evidence="2 8"/>
<feature type="binding site" evidence="10">
    <location>
        <position position="478"/>
    </location>
    <ligand>
        <name>substrate</name>
    </ligand>
</feature>
<dbReference type="NCBIfam" id="TIGR00232">
    <property type="entry name" value="tktlase_bact"/>
    <property type="match status" value="1"/>
</dbReference>
<evidence type="ECO:0000256" key="8">
    <source>
        <dbReference type="NCBIfam" id="TIGR00232"/>
    </source>
</evidence>
<dbReference type="Pfam" id="PF00456">
    <property type="entry name" value="Transketolase_N"/>
    <property type="match status" value="1"/>
</dbReference>
<dbReference type="CDD" id="cd07033">
    <property type="entry name" value="TPP_PYR_DXS_TK_like"/>
    <property type="match status" value="1"/>
</dbReference>
<name>A0A3S2UTT5_9SPHN</name>
<dbReference type="InterPro" id="IPR009014">
    <property type="entry name" value="Transketo_C/PFOR_II"/>
</dbReference>
<dbReference type="FunFam" id="3.40.50.970:FF:000004">
    <property type="entry name" value="Transketolase"/>
    <property type="match status" value="1"/>
</dbReference>
<feature type="active site" description="Proton donor" evidence="9">
    <location>
        <position position="416"/>
    </location>
</feature>
<feature type="binding site" evidence="10">
    <location>
        <position position="362"/>
    </location>
    <ligand>
        <name>substrate</name>
    </ligand>
</feature>
<dbReference type="SMART" id="SM00861">
    <property type="entry name" value="Transket_pyr"/>
    <property type="match status" value="1"/>
</dbReference>
<dbReference type="GO" id="GO:0006098">
    <property type="term" value="P:pentose-phosphate shunt"/>
    <property type="evidence" value="ECO:0007669"/>
    <property type="project" value="TreeGrafter"/>
</dbReference>
<dbReference type="SUPFAM" id="SSF52518">
    <property type="entry name" value="Thiamin diphosphate-binding fold (THDP-binding)"/>
    <property type="match status" value="2"/>
</dbReference>
<organism evidence="15 16">
    <name type="scientific">Novosphingobium umbonatum</name>
    <dbReference type="NCBI Taxonomy" id="1908524"/>
    <lineage>
        <taxon>Bacteria</taxon>
        <taxon>Pseudomonadati</taxon>
        <taxon>Pseudomonadota</taxon>
        <taxon>Alphaproteobacteria</taxon>
        <taxon>Sphingomonadales</taxon>
        <taxon>Sphingomonadaceae</taxon>
        <taxon>Novosphingobium</taxon>
    </lineage>
</organism>
<dbReference type="PANTHER" id="PTHR43522">
    <property type="entry name" value="TRANSKETOLASE"/>
    <property type="match status" value="1"/>
</dbReference>
<evidence type="ECO:0000256" key="4">
    <source>
        <dbReference type="ARBA" id="ARBA00022723"/>
    </source>
</evidence>
<evidence type="ECO:0000256" key="7">
    <source>
        <dbReference type="ARBA" id="ARBA00049473"/>
    </source>
</evidence>
<gene>
    <name evidence="15" type="primary">tkt</name>
    <name evidence="15" type="ORF">EOE18_04675</name>
</gene>
<evidence type="ECO:0000259" key="14">
    <source>
        <dbReference type="SMART" id="SM00861"/>
    </source>
</evidence>
<feature type="binding site" evidence="11">
    <location>
        <position position="80"/>
    </location>
    <ligand>
        <name>thiamine diphosphate</name>
        <dbReference type="ChEBI" id="CHEBI:58937"/>
    </ligand>
</feature>
<protein>
    <recommendedName>
        <fullName evidence="2 8">Transketolase</fullName>
        <ecNumber evidence="2 8">2.2.1.1</ecNumber>
    </recommendedName>
</protein>
<dbReference type="CDD" id="cd02012">
    <property type="entry name" value="TPP_TK"/>
    <property type="match status" value="1"/>
</dbReference>
<evidence type="ECO:0000256" key="6">
    <source>
        <dbReference type="ARBA" id="ARBA00023052"/>
    </source>
</evidence>
<evidence type="ECO:0000256" key="10">
    <source>
        <dbReference type="PIRSR" id="PIRSR605478-2"/>
    </source>
</evidence>
<evidence type="ECO:0000256" key="1">
    <source>
        <dbReference type="ARBA" id="ARBA00007131"/>
    </source>
</evidence>
<feature type="binding site" evidence="10">
    <location>
        <position position="474"/>
    </location>
    <ligand>
        <name>substrate</name>
    </ligand>
</feature>
<dbReference type="InterPro" id="IPR055152">
    <property type="entry name" value="Transketolase-like_C_2"/>
</dbReference>
<evidence type="ECO:0000256" key="12">
    <source>
        <dbReference type="PIRSR" id="PIRSR605478-4"/>
    </source>
</evidence>
<dbReference type="InterPro" id="IPR049557">
    <property type="entry name" value="Transketolase_CS"/>
</dbReference>
<keyword evidence="3 15" id="KW-0808">Transferase</keyword>
<evidence type="ECO:0000256" key="11">
    <source>
        <dbReference type="PIRSR" id="PIRSR605478-3"/>
    </source>
</evidence>
<feature type="binding site" evidence="11">
    <location>
        <position position="271"/>
    </location>
    <ligand>
        <name>thiamine diphosphate</name>
        <dbReference type="ChEBI" id="CHEBI:58937"/>
    </ligand>
</feature>
<proteinExistence type="inferred from homology"/>
<dbReference type="InterPro" id="IPR005475">
    <property type="entry name" value="Transketolase-like_Pyr-bd"/>
</dbReference>
<dbReference type="FunFam" id="3.40.50.970:FF:000003">
    <property type="entry name" value="Transketolase"/>
    <property type="match status" value="1"/>
</dbReference>
<feature type="binding site" evidence="12">
    <location>
        <position position="167"/>
    </location>
    <ligand>
        <name>Mg(2+)</name>
        <dbReference type="ChEBI" id="CHEBI:18420"/>
    </ligand>
</feature>
<comment type="caution">
    <text evidence="15">The sequence shown here is derived from an EMBL/GenBank/DDBJ whole genome shotgun (WGS) entry which is preliminary data.</text>
</comment>
<dbReference type="GO" id="GO:0004802">
    <property type="term" value="F:transketolase activity"/>
    <property type="evidence" value="ECO:0007669"/>
    <property type="project" value="UniProtKB-UniRule"/>
</dbReference>
<evidence type="ECO:0000256" key="5">
    <source>
        <dbReference type="ARBA" id="ARBA00022842"/>
    </source>
</evidence>
<comment type="catalytic activity">
    <reaction evidence="7">
        <text>D-sedoheptulose 7-phosphate + D-glyceraldehyde 3-phosphate = aldehydo-D-ribose 5-phosphate + D-xylulose 5-phosphate</text>
        <dbReference type="Rhea" id="RHEA:10508"/>
        <dbReference type="ChEBI" id="CHEBI:57483"/>
        <dbReference type="ChEBI" id="CHEBI:57737"/>
        <dbReference type="ChEBI" id="CHEBI:58273"/>
        <dbReference type="ChEBI" id="CHEBI:59776"/>
        <dbReference type="EC" id="2.2.1.1"/>
    </reaction>
</comment>
<dbReference type="Pfam" id="PF22613">
    <property type="entry name" value="Transketolase_C_1"/>
    <property type="match status" value="1"/>
</dbReference>
<dbReference type="GO" id="GO:0046872">
    <property type="term" value="F:metal ion binding"/>
    <property type="evidence" value="ECO:0007669"/>
    <property type="project" value="UniProtKB-KW"/>
</dbReference>
<dbReference type="InterPro" id="IPR029061">
    <property type="entry name" value="THDP-binding"/>
</dbReference>
<feature type="binding site" evidence="12">
    <location>
        <position position="197"/>
    </location>
    <ligand>
        <name>Mg(2+)</name>
        <dbReference type="ChEBI" id="CHEBI:18420"/>
    </ligand>
</feature>
<feature type="binding site" evidence="11">
    <location>
        <position position="442"/>
    </location>
    <ligand>
        <name>thiamine diphosphate</name>
        <dbReference type="ChEBI" id="CHEBI:58937"/>
    </ligand>
</feature>
<evidence type="ECO:0000256" key="2">
    <source>
        <dbReference type="ARBA" id="ARBA00013152"/>
    </source>
</evidence>
<dbReference type="OrthoDB" id="8732661at2"/>
<dbReference type="PROSITE" id="PS00801">
    <property type="entry name" value="TRANSKETOLASE_1"/>
    <property type="match status" value="1"/>
</dbReference>
<dbReference type="Gene3D" id="3.40.50.970">
    <property type="match status" value="2"/>
</dbReference>
<keyword evidence="6 11" id="KW-0786">Thiamine pyrophosphate</keyword>
<feature type="binding site" evidence="10">
    <location>
        <position position="466"/>
    </location>
    <ligand>
        <name>substrate</name>
    </ligand>
</feature>
<feature type="domain" description="Transketolase-like pyrimidine-binding" evidence="14">
    <location>
        <begin position="359"/>
        <end position="530"/>
    </location>
</feature>
<accession>A0A3S2UTT5</accession>
<feature type="binding site" evidence="11">
    <location>
        <position position="197"/>
    </location>
    <ligand>
        <name>thiamine diphosphate</name>
        <dbReference type="ChEBI" id="CHEBI:58937"/>
    </ligand>
</feature>
<reference evidence="15 16" key="1">
    <citation type="submission" date="2019-01" db="EMBL/GenBank/DDBJ databases">
        <authorList>
            <person name="Chen W.-M."/>
        </authorList>
    </citation>
    <scope>NUCLEOTIDE SEQUENCE [LARGE SCALE GENOMIC DNA]</scope>
    <source>
        <strain evidence="15 16">FSY-9</strain>
    </source>
</reference>
<dbReference type="SUPFAM" id="SSF52922">
    <property type="entry name" value="TK C-terminal domain-like"/>
    <property type="match status" value="1"/>
</dbReference>
<evidence type="ECO:0000256" key="13">
    <source>
        <dbReference type="PIRSR" id="PIRSR605478-5"/>
    </source>
</evidence>
<keyword evidence="4 12" id="KW-0479">Metal-binding</keyword>
<evidence type="ECO:0000313" key="15">
    <source>
        <dbReference type="EMBL" id="RVU06146.1"/>
    </source>
</evidence>
<evidence type="ECO:0000256" key="3">
    <source>
        <dbReference type="ARBA" id="ARBA00022679"/>
    </source>
</evidence>
<feature type="site" description="Important for catalytic activity" evidence="13">
    <location>
        <position position="271"/>
    </location>
</feature>
<feature type="binding site" evidence="12">
    <location>
        <position position="199"/>
    </location>
    <ligand>
        <name>Mg(2+)</name>
        <dbReference type="ChEBI" id="CHEBI:18420"/>
    </ligand>
</feature>
<dbReference type="PANTHER" id="PTHR43522:SF2">
    <property type="entry name" value="TRANSKETOLASE 1-RELATED"/>
    <property type="match status" value="1"/>
</dbReference>
<dbReference type="Pfam" id="PF02779">
    <property type="entry name" value="Transket_pyr"/>
    <property type="match status" value="1"/>
</dbReference>
<dbReference type="InterPro" id="IPR005478">
    <property type="entry name" value="Transketolase_bac-like"/>
</dbReference>
<comment type="similarity">
    <text evidence="1">Belongs to the transketolase family.</text>
</comment>